<evidence type="ECO:0000256" key="3">
    <source>
        <dbReference type="ARBA" id="ARBA00023027"/>
    </source>
</evidence>
<feature type="domain" description="Na(+)-translocating NADH-quinone reductase subunit A C-terminal" evidence="10">
    <location>
        <begin position="287"/>
        <end position="335"/>
    </location>
</feature>
<keyword evidence="4 8" id="KW-0915">Sodium</keyword>
<evidence type="ECO:0000256" key="2">
    <source>
        <dbReference type="ARBA" id="ARBA00022967"/>
    </source>
</evidence>
<dbReference type="InterPro" id="IPR008703">
    <property type="entry name" value="NqrA"/>
</dbReference>
<dbReference type="HAMAP" id="MF_00425">
    <property type="entry name" value="NqrA"/>
    <property type="match status" value="1"/>
</dbReference>
<feature type="domain" description="NqrA second alpha/beta" evidence="11">
    <location>
        <begin position="140"/>
        <end position="282"/>
    </location>
</feature>
<evidence type="ECO:0000313" key="12">
    <source>
        <dbReference type="EMBL" id="RDK92204.1"/>
    </source>
</evidence>
<evidence type="ECO:0000259" key="9">
    <source>
        <dbReference type="Pfam" id="PF05896"/>
    </source>
</evidence>
<dbReference type="PANTHER" id="PTHR37839">
    <property type="entry name" value="NA(+)-TRANSLOCATING NADH-QUINONE REDUCTASE SUBUNIT A"/>
    <property type="match status" value="1"/>
</dbReference>
<evidence type="ECO:0000256" key="8">
    <source>
        <dbReference type="HAMAP-Rule" id="MF_00425"/>
    </source>
</evidence>
<keyword evidence="6 8" id="KW-0830">Ubiquinone</keyword>
<keyword evidence="1 8" id="KW-0813">Transport</keyword>
<evidence type="ECO:0000313" key="13">
    <source>
        <dbReference type="Proteomes" id="UP000254848"/>
    </source>
</evidence>
<evidence type="ECO:0000256" key="4">
    <source>
        <dbReference type="ARBA" id="ARBA00023053"/>
    </source>
</evidence>
<comment type="caution">
    <text evidence="12">The sequence shown here is derived from an EMBL/GenBank/DDBJ whole genome shotgun (WGS) entry which is preliminary data.</text>
</comment>
<dbReference type="NCBIfam" id="NF003759">
    <property type="entry name" value="PRK05352.1-2"/>
    <property type="match status" value="1"/>
</dbReference>
<comment type="subunit">
    <text evidence="8">Composed of six subunits; NqrA, NqrB, NqrC, NqrD, NqrE and NqrF.</text>
</comment>
<organism evidence="12 13">
    <name type="scientific">Enterobacillus tribolii</name>
    <dbReference type="NCBI Taxonomy" id="1487935"/>
    <lineage>
        <taxon>Bacteria</taxon>
        <taxon>Pseudomonadati</taxon>
        <taxon>Pseudomonadota</taxon>
        <taxon>Gammaproteobacteria</taxon>
        <taxon>Enterobacterales</taxon>
        <taxon>Hafniaceae</taxon>
        <taxon>Enterobacillus</taxon>
    </lineage>
</organism>
<name>A0A370QSF9_9GAMM</name>
<dbReference type="EMBL" id="QRAP01000004">
    <property type="protein sequence ID" value="RDK92204.1"/>
    <property type="molecule type" value="Genomic_DNA"/>
</dbReference>
<evidence type="ECO:0000256" key="7">
    <source>
        <dbReference type="ARBA" id="ARBA00023201"/>
    </source>
</evidence>
<protein>
    <recommendedName>
        <fullName evidence="8">Na(+)-translocating NADH-quinone reductase subunit A</fullName>
        <shortName evidence="8">Na(+)-NQR subunit A</shortName>
        <shortName evidence="8">Na(+)-translocating NQR subunit A</shortName>
        <ecNumber evidence="8">7.2.1.1</ecNumber>
    </recommendedName>
    <alternativeName>
        <fullName evidence="8">NQR complex subunit A</fullName>
    </alternativeName>
    <alternativeName>
        <fullName evidence="8">NQR-1 subunit A</fullName>
    </alternativeName>
</protein>
<dbReference type="GO" id="GO:0006814">
    <property type="term" value="P:sodium ion transport"/>
    <property type="evidence" value="ECO:0007669"/>
    <property type="project" value="UniProtKB-UniRule"/>
</dbReference>
<dbReference type="InterPro" id="IPR056147">
    <property type="entry name" value="NQRA_N"/>
</dbReference>
<dbReference type="PANTHER" id="PTHR37839:SF1">
    <property type="entry name" value="NA(+)-TRANSLOCATING NADH-QUINONE REDUCTASE SUBUNIT A"/>
    <property type="match status" value="1"/>
</dbReference>
<accession>A0A370QSF9</accession>
<keyword evidence="5 8" id="KW-0406">Ion transport</keyword>
<dbReference type="InterPro" id="IPR022615">
    <property type="entry name" value="NqrA_C_domain"/>
</dbReference>
<comment type="similarity">
    <text evidence="8">Belongs to the NqrA family.</text>
</comment>
<reference evidence="12 13" key="1">
    <citation type="submission" date="2018-07" db="EMBL/GenBank/DDBJ databases">
        <title>Genomic Encyclopedia of Type Strains, Phase IV (KMG-IV): sequencing the most valuable type-strain genomes for metagenomic binning, comparative biology and taxonomic classification.</title>
        <authorList>
            <person name="Goeker M."/>
        </authorList>
    </citation>
    <scope>NUCLEOTIDE SEQUENCE [LARGE SCALE GENOMIC DNA]</scope>
    <source>
        <strain evidence="12 13">DSM 103736</strain>
    </source>
</reference>
<dbReference type="NCBIfam" id="TIGR01936">
    <property type="entry name" value="nqrA"/>
    <property type="match status" value="1"/>
</dbReference>
<keyword evidence="3 8" id="KW-0520">NAD</keyword>
<proteinExistence type="inferred from homology"/>
<keyword evidence="13" id="KW-1185">Reference proteome</keyword>
<dbReference type="InterPro" id="IPR056148">
    <property type="entry name" value="NQRA_2nd"/>
</dbReference>
<dbReference type="Pfam" id="PF11973">
    <property type="entry name" value="NQRA_SLBB"/>
    <property type="match status" value="1"/>
</dbReference>
<evidence type="ECO:0000256" key="1">
    <source>
        <dbReference type="ARBA" id="ARBA00022448"/>
    </source>
</evidence>
<evidence type="ECO:0000259" key="10">
    <source>
        <dbReference type="Pfam" id="PF11973"/>
    </source>
</evidence>
<dbReference type="GO" id="GO:0016655">
    <property type="term" value="F:oxidoreductase activity, acting on NAD(P)H, quinone or similar compound as acceptor"/>
    <property type="evidence" value="ECO:0007669"/>
    <property type="project" value="UniProtKB-UniRule"/>
</dbReference>
<comment type="catalytic activity">
    <reaction evidence="8">
        <text>a ubiquinone + n Na(+)(in) + NADH + H(+) = a ubiquinol + n Na(+)(out) + NAD(+)</text>
        <dbReference type="Rhea" id="RHEA:47748"/>
        <dbReference type="Rhea" id="RHEA-COMP:9565"/>
        <dbReference type="Rhea" id="RHEA-COMP:9566"/>
        <dbReference type="ChEBI" id="CHEBI:15378"/>
        <dbReference type="ChEBI" id="CHEBI:16389"/>
        <dbReference type="ChEBI" id="CHEBI:17976"/>
        <dbReference type="ChEBI" id="CHEBI:29101"/>
        <dbReference type="ChEBI" id="CHEBI:57540"/>
        <dbReference type="ChEBI" id="CHEBI:57945"/>
        <dbReference type="EC" id="7.2.1.1"/>
    </reaction>
</comment>
<feature type="domain" description="NqrA N-terminal barrel-sandwich hybrid" evidence="9">
    <location>
        <begin position="24"/>
        <end position="116"/>
    </location>
</feature>
<comment type="function">
    <text evidence="8">NQR complex catalyzes the reduction of ubiquinone-1 to ubiquinol by two successive reactions, coupled with the transport of Na(+) ions from the cytoplasm to the periplasm. NqrA to NqrE are probably involved in the second step, the conversion of ubisemiquinone to ubiquinol.</text>
</comment>
<evidence type="ECO:0000259" key="11">
    <source>
        <dbReference type="Pfam" id="PF24836"/>
    </source>
</evidence>
<keyword evidence="2 8" id="KW-1278">Translocase</keyword>
<sequence length="472" mass="50881">MLTSCLSERGASRIMTTTTDNTMIKIRKGLNLPIAGAPSPVIEEGGVIRYVAVLGGDYIGMRPAMAIKEGDRVLKGQLLFEDKKTPGVRFTAPASGVIAAVNRGEKRVLESVVIDTAGADDAESLRFDQYAPDELATLDRGLVERNLLASGLWTALRTRPFSKTPAPGSIPAAIFVSVMDTQPLAGDPQIVIAAEKEAFFQGLTVLSRLTAGKLYVCQQAGAGLQGRCADNVTFNEFSGPHPAGLVGTHIHFLEPVSEKKTVWHIGYQDVIAVGKLFTTGELYTDRVIALGGPQVNHPVLLRTRLGASTDELTAGRLKEGENRIISGSVLSGVRAVGSLAFLGRFHHQVSVVKEGREKELFGWMMPGSDKFSVTRTTLGHFLRHKLFSFTTDTNGGARAMVPIGNYERVMPLDILPTMLLRDLLSGDADGAQTLGCLELDEEDLALCTFVCPGKYEYGPVLRDILTTIEQEG</sequence>
<keyword evidence="7 8" id="KW-0739">Sodium transport</keyword>
<evidence type="ECO:0000256" key="5">
    <source>
        <dbReference type="ARBA" id="ARBA00023065"/>
    </source>
</evidence>
<evidence type="ECO:0000256" key="6">
    <source>
        <dbReference type="ARBA" id="ARBA00023075"/>
    </source>
</evidence>
<dbReference type="EC" id="7.2.1.1" evidence="8"/>
<dbReference type="Proteomes" id="UP000254848">
    <property type="component" value="Unassembled WGS sequence"/>
</dbReference>
<dbReference type="Pfam" id="PF05896">
    <property type="entry name" value="NQRA_N"/>
    <property type="match status" value="1"/>
</dbReference>
<dbReference type="AlphaFoldDB" id="A0A370QSF9"/>
<gene>
    <name evidence="8" type="primary">nqrA</name>
    <name evidence="12" type="ORF">C8D90_104365</name>
</gene>
<dbReference type="Pfam" id="PF24836">
    <property type="entry name" value="NQRA_2nd"/>
    <property type="match status" value="1"/>
</dbReference>